<dbReference type="Gene3D" id="3.40.50.12780">
    <property type="entry name" value="N-terminal domain of ligase-like"/>
    <property type="match status" value="1"/>
</dbReference>
<keyword evidence="2" id="KW-1185">Reference proteome</keyword>
<evidence type="ECO:0000313" key="1">
    <source>
        <dbReference type="EMBL" id="MEL4457170.1"/>
    </source>
</evidence>
<dbReference type="PANTHER" id="PTHR36932">
    <property type="entry name" value="CAPSULAR POLYSACCHARIDE BIOSYNTHESIS PROTEIN"/>
    <property type="match status" value="1"/>
</dbReference>
<dbReference type="SUPFAM" id="SSF56801">
    <property type="entry name" value="Acetyl-CoA synthetase-like"/>
    <property type="match status" value="1"/>
</dbReference>
<accession>A0ABU9L5H8</accession>
<evidence type="ECO:0000313" key="2">
    <source>
        <dbReference type="Proteomes" id="UP001474120"/>
    </source>
</evidence>
<evidence type="ECO:0008006" key="3">
    <source>
        <dbReference type="Google" id="ProtNLM"/>
    </source>
</evidence>
<comment type="caution">
    <text evidence="1">The sequence shown here is derived from an EMBL/GenBank/DDBJ whole genome shotgun (WGS) entry which is preliminary data.</text>
</comment>
<dbReference type="InterPro" id="IPR053158">
    <property type="entry name" value="CapK_Type1_Caps_Biosynth"/>
</dbReference>
<reference evidence="1 2" key="1">
    <citation type="submission" date="2024-04" db="EMBL/GenBank/DDBJ databases">
        <title>whole genome sequencing of Lutimonas vermicola strain IMCC1616.</title>
        <authorList>
            <person name="Bae S.S."/>
        </authorList>
    </citation>
    <scope>NUCLEOTIDE SEQUENCE [LARGE SCALE GENOMIC DNA]</scope>
    <source>
        <strain evidence="1 2">IMCC1616</strain>
    </source>
</reference>
<organism evidence="1 2">
    <name type="scientific">Lutimonas vermicola</name>
    <dbReference type="NCBI Taxonomy" id="414288"/>
    <lineage>
        <taxon>Bacteria</taxon>
        <taxon>Pseudomonadati</taxon>
        <taxon>Bacteroidota</taxon>
        <taxon>Flavobacteriia</taxon>
        <taxon>Flavobacteriales</taxon>
        <taxon>Flavobacteriaceae</taxon>
        <taxon>Lutimonas</taxon>
    </lineage>
</organism>
<proteinExistence type="predicted"/>
<dbReference type="EMBL" id="JBCDNA010000003">
    <property type="protein sequence ID" value="MEL4457170.1"/>
    <property type="molecule type" value="Genomic_DNA"/>
</dbReference>
<gene>
    <name evidence="1" type="ORF">AABB81_14780</name>
</gene>
<dbReference type="Proteomes" id="UP001474120">
    <property type="component" value="Unassembled WGS sequence"/>
</dbReference>
<dbReference type="PANTHER" id="PTHR36932:SF1">
    <property type="entry name" value="CAPSULAR POLYSACCHARIDE BIOSYNTHESIS PROTEIN"/>
    <property type="match status" value="1"/>
</dbReference>
<dbReference type="InterPro" id="IPR042099">
    <property type="entry name" value="ANL_N_sf"/>
</dbReference>
<dbReference type="RefSeq" id="WP_342161330.1">
    <property type="nucleotide sequence ID" value="NZ_JBCDNA010000003.1"/>
</dbReference>
<protein>
    <recommendedName>
        <fullName evidence="3">Phenylacetate-CoA ligase</fullName>
    </recommendedName>
</protein>
<name>A0ABU9L5H8_9FLAO</name>
<sequence length="447" mass="52082">MNYRLFLIKIYRNFFTPAKGFKKWEKHLNKTQWLSLTELNELQEAKLKKLLLYSIKNVAIFSDIVGKMDLNWSAKEILDKFPITDKSFYRKANEKCLSKNAPTYEYHKSSTSGSTGESFYFYLDVNRQGWGEAAKYRTDTFAETMPHHSRASLWGASFDNYGNKGIKIKIRNFLTPFIFLSSYDLSIESIMRYVAILKKEKPRMLVSYPTPLIELADYCKKNNIHFPFLRSIICSSEQLFDFQRKIIEDTFVVPVFNRYGSREFGSIAQECNCHNGLHVNIERMYVEILNDKNEPCKEGEIGQLVITDLDNKVMPLIRYRIGDLAAWSNMKKCACGRGLPLLEKVEGRAFDVIRTPNGQVISGTFWTLLIRYVSHEIKSFQVVQNEIEKINIKIEMIKGRELSKEKMDILLSKIKEKDNELKVNVQFCEKIELTRSGKRRFVVSSIK</sequence>